<feature type="compositionally biased region" description="Basic and acidic residues" evidence="1">
    <location>
        <begin position="1"/>
        <end position="11"/>
    </location>
</feature>
<dbReference type="Proteomes" id="UP001140949">
    <property type="component" value="Unassembled WGS sequence"/>
</dbReference>
<comment type="caution">
    <text evidence="3">The sequence shown here is derived from an EMBL/GenBank/DDBJ whole genome shotgun (WGS) entry which is preliminary data.</text>
</comment>
<evidence type="ECO:0000313" key="3">
    <source>
        <dbReference type="EMBL" id="KAJ6832604.1"/>
    </source>
</evidence>
<keyword evidence="4" id="KW-1185">Reference proteome</keyword>
<name>A0AAX6GVT5_IRIPA</name>
<sequence length="138" mass="15238">MDPMPKRDRDIGNSSYQAPAKRVQIQTQARPHLHVAVQHRPARVPAVQHQRQQGVTYIFCHRPGHHVVVCRKRLGLCLFCGLDAHQMRGCQQATARLAGGPRGAGVPPPAPPRALPATPQRGGALPPQQQRFAQHQQQ</sequence>
<evidence type="ECO:0000313" key="2">
    <source>
        <dbReference type="EMBL" id="KAJ6820254.1"/>
    </source>
</evidence>
<organism evidence="3 4">
    <name type="scientific">Iris pallida</name>
    <name type="common">Sweet iris</name>
    <dbReference type="NCBI Taxonomy" id="29817"/>
    <lineage>
        <taxon>Eukaryota</taxon>
        <taxon>Viridiplantae</taxon>
        <taxon>Streptophyta</taxon>
        <taxon>Embryophyta</taxon>
        <taxon>Tracheophyta</taxon>
        <taxon>Spermatophyta</taxon>
        <taxon>Magnoliopsida</taxon>
        <taxon>Liliopsida</taxon>
        <taxon>Asparagales</taxon>
        <taxon>Iridaceae</taxon>
        <taxon>Iridoideae</taxon>
        <taxon>Irideae</taxon>
        <taxon>Iris</taxon>
    </lineage>
</organism>
<dbReference type="EMBL" id="JANAVB010025794">
    <property type="protein sequence ID" value="KAJ6820254.1"/>
    <property type="molecule type" value="Genomic_DNA"/>
</dbReference>
<evidence type="ECO:0000256" key="1">
    <source>
        <dbReference type="SAM" id="MobiDB-lite"/>
    </source>
</evidence>
<dbReference type="Gene3D" id="4.10.60.10">
    <property type="entry name" value="Zinc finger, CCHC-type"/>
    <property type="match status" value="1"/>
</dbReference>
<evidence type="ECO:0008006" key="5">
    <source>
        <dbReference type="Google" id="ProtNLM"/>
    </source>
</evidence>
<reference evidence="3" key="2">
    <citation type="submission" date="2023-04" db="EMBL/GenBank/DDBJ databases">
        <authorList>
            <person name="Bruccoleri R.E."/>
            <person name="Oakeley E.J."/>
            <person name="Faust A.-M."/>
            <person name="Dessus-Babus S."/>
            <person name="Altorfer M."/>
            <person name="Burckhardt D."/>
            <person name="Oertli M."/>
            <person name="Naumann U."/>
            <person name="Petersen F."/>
            <person name="Wong J."/>
        </authorList>
    </citation>
    <scope>NUCLEOTIDE SEQUENCE</scope>
    <source>
        <strain evidence="3">GSM-AAB239-AS_SAM_17_03QT</strain>
        <tissue evidence="3">Leaf</tissue>
    </source>
</reference>
<proteinExistence type="predicted"/>
<reference evidence="3" key="1">
    <citation type="journal article" date="2023" name="GigaByte">
        <title>Genome assembly of the bearded iris, Iris pallida Lam.</title>
        <authorList>
            <person name="Bruccoleri R.E."/>
            <person name="Oakeley E.J."/>
            <person name="Faust A.M.E."/>
            <person name="Altorfer M."/>
            <person name="Dessus-Babus S."/>
            <person name="Burckhardt D."/>
            <person name="Oertli M."/>
            <person name="Naumann U."/>
            <person name="Petersen F."/>
            <person name="Wong J."/>
        </authorList>
    </citation>
    <scope>NUCLEOTIDE SEQUENCE</scope>
    <source>
        <strain evidence="3">GSM-AAB239-AS_SAM_17_03QT</strain>
    </source>
</reference>
<gene>
    <name evidence="3" type="ORF">M6B38_343260</name>
    <name evidence="2" type="ORF">M6B38_398235</name>
</gene>
<evidence type="ECO:0000313" key="4">
    <source>
        <dbReference type="Proteomes" id="UP001140949"/>
    </source>
</evidence>
<feature type="region of interest" description="Disordered" evidence="1">
    <location>
        <begin position="98"/>
        <end position="138"/>
    </location>
</feature>
<feature type="region of interest" description="Disordered" evidence="1">
    <location>
        <begin position="1"/>
        <end position="20"/>
    </location>
</feature>
<protein>
    <recommendedName>
        <fullName evidence="5">CCHC-type domain-containing protein</fullName>
    </recommendedName>
</protein>
<dbReference type="AlphaFoldDB" id="A0AAX6GVT5"/>
<dbReference type="EMBL" id="JANAVB010015910">
    <property type="protein sequence ID" value="KAJ6832604.1"/>
    <property type="molecule type" value="Genomic_DNA"/>
</dbReference>
<accession>A0AAX6GVT5</accession>
<feature type="compositionally biased region" description="Low complexity" evidence="1">
    <location>
        <begin position="128"/>
        <end position="138"/>
    </location>
</feature>